<comment type="caution">
    <text evidence="1">The sequence shown here is derived from an EMBL/GenBank/DDBJ whole genome shotgun (WGS) entry which is preliminary data.</text>
</comment>
<dbReference type="RefSeq" id="WP_186742258.1">
    <property type="nucleotide sequence ID" value="NZ_VFIA01000081.1"/>
</dbReference>
<accession>A0ABR6WG89</accession>
<evidence type="ECO:0008006" key="3">
    <source>
        <dbReference type="Google" id="ProtNLM"/>
    </source>
</evidence>
<organism evidence="1 2">
    <name type="scientific">Spirosoma utsteinense</name>
    <dbReference type="NCBI Taxonomy" id="2585773"/>
    <lineage>
        <taxon>Bacteria</taxon>
        <taxon>Pseudomonadati</taxon>
        <taxon>Bacteroidota</taxon>
        <taxon>Cytophagia</taxon>
        <taxon>Cytophagales</taxon>
        <taxon>Cytophagaceae</taxon>
        <taxon>Spirosoma</taxon>
    </lineage>
</organism>
<reference evidence="1 2" key="1">
    <citation type="submission" date="2019-06" db="EMBL/GenBank/DDBJ databases">
        <title>Spirosoma utsteinense sp. nov. isolated from Antarctic ice-free soils.</title>
        <authorList>
            <person name="Tahon G."/>
        </authorList>
    </citation>
    <scope>NUCLEOTIDE SEQUENCE [LARGE SCALE GENOMIC DNA]</scope>
    <source>
        <strain evidence="1 2">LMG 31447</strain>
    </source>
</reference>
<keyword evidence="2" id="KW-1185">Reference proteome</keyword>
<evidence type="ECO:0000313" key="2">
    <source>
        <dbReference type="Proteomes" id="UP000700732"/>
    </source>
</evidence>
<proteinExistence type="predicted"/>
<evidence type="ECO:0000313" key="1">
    <source>
        <dbReference type="EMBL" id="MBC3795116.1"/>
    </source>
</evidence>
<sequence>MRSEPIAKSDTCVVLLIGDSVLNGGNSIDQDELASTLLENSLTKKLGKKVRVLNISSFSWGPDNIYAYLKKYGTFNADLMVYVCGSGDAYDTMTFEKIVGVSSVHPDKNYIFGIKKLIDKAYGVIKNTFKKIFLKEKSPEEMKEDQKFNTGFSNLDSLARRLNIPFLIYLHPDLDEISKKQYSKDGELIIDFYTARHREVIRELDLGAKKDYYLDGIHINAEGQLFISKNLYEPIFNYIK</sequence>
<gene>
    <name evidence="1" type="ORF">FH603_5651</name>
</gene>
<dbReference type="InterPro" id="IPR036514">
    <property type="entry name" value="SGNH_hydro_sf"/>
</dbReference>
<protein>
    <recommendedName>
        <fullName evidence="3">SGNH hydrolase-type esterase domain-containing protein</fullName>
    </recommendedName>
</protein>
<dbReference type="EMBL" id="VFIA01000081">
    <property type="protein sequence ID" value="MBC3795116.1"/>
    <property type="molecule type" value="Genomic_DNA"/>
</dbReference>
<dbReference type="Gene3D" id="3.40.50.1110">
    <property type="entry name" value="SGNH hydrolase"/>
    <property type="match status" value="1"/>
</dbReference>
<dbReference type="SUPFAM" id="SSF52266">
    <property type="entry name" value="SGNH hydrolase"/>
    <property type="match status" value="1"/>
</dbReference>
<dbReference type="Proteomes" id="UP000700732">
    <property type="component" value="Unassembled WGS sequence"/>
</dbReference>
<name>A0ABR6WG89_9BACT</name>